<evidence type="ECO:0000313" key="3">
    <source>
        <dbReference type="Proteomes" id="UP001279734"/>
    </source>
</evidence>
<dbReference type="EMBL" id="BSYO01000040">
    <property type="protein sequence ID" value="GMH31368.1"/>
    <property type="molecule type" value="Genomic_DNA"/>
</dbReference>
<reference evidence="2" key="1">
    <citation type="submission" date="2023-05" db="EMBL/GenBank/DDBJ databases">
        <title>Nepenthes gracilis genome sequencing.</title>
        <authorList>
            <person name="Fukushima K."/>
        </authorList>
    </citation>
    <scope>NUCLEOTIDE SEQUENCE</scope>
    <source>
        <strain evidence="2">SING2019-196</strain>
    </source>
</reference>
<name>A0AAD3TK34_NEPGR</name>
<dbReference type="AlphaFoldDB" id="A0AAD3TK34"/>
<dbReference type="Proteomes" id="UP001279734">
    <property type="component" value="Unassembled WGS sequence"/>
</dbReference>
<feature type="compositionally biased region" description="Gly residues" evidence="1">
    <location>
        <begin position="97"/>
        <end position="106"/>
    </location>
</feature>
<accession>A0AAD3TK34</accession>
<keyword evidence="3" id="KW-1185">Reference proteome</keyword>
<gene>
    <name evidence="2" type="ORF">Nepgr_033211</name>
</gene>
<evidence type="ECO:0000313" key="2">
    <source>
        <dbReference type="EMBL" id="GMH31368.1"/>
    </source>
</evidence>
<organism evidence="2 3">
    <name type="scientific">Nepenthes gracilis</name>
    <name type="common">Slender pitcher plant</name>
    <dbReference type="NCBI Taxonomy" id="150966"/>
    <lineage>
        <taxon>Eukaryota</taxon>
        <taxon>Viridiplantae</taxon>
        <taxon>Streptophyta</taxon>
        <taxon>Embryophyta</taxon>
        <taxon>Tracheophyta</taxon>
        <taxon>Spermatophyta</taxon>
        <taxon>Magnoliopsida</taxon>
        <taxon>eudicotyledons</taxon>
        <taxon>Gunneridae</taxon>
        <taxon>Pentapetalae</taxon>
        <taxon>Caryophyllales</taxon>
        <taxon>Nepenthaceae</taxon>
        <taxon>Nepenthes</taxon>
    </lineage>
</organism>
<evidence type="ECO:0000256" key="1">
    <source>
        <dbReference type="SAM" id="MobiDB-lite"/>
    </source>
</evidence>
<comment type="caution">
    <text evidence="2">The sequence shown here is derived from an EMBL/GenBank/DDBJ whole genome shotgun (WGS) entry which is preliminary data.</text>
</comment>
<feature type="region of interest" description="Disordered" evidence="1">
    <location>
        <begin position="78"/>
        <end position="106"/>
    </location>
</feature>
<proteinExistence type="predicted"/>
<sequence length="106" mass="11473">MLSSSWTACPYCYLLISTQECTKAAASGANIVVRRFMRPWFRFSLPGCRVNRHIIAVGGFPLRFSIADSDARKIHSSEFPSGHLSSSLRFPLPLPGQGTGGSGGKV</sequence>
<protein>
    <submittedName>
        <fullName evidence="2">Uncharacterized protein</fullName>
    </submittedName>
</protein>